<accession>A0ABW3GD69</accession>
<dbReference type="Proteomes" id="UP001597106">
    <property type="component" value="Unassembled WGS sequence"/>
</dbReference>
<name>A0ABW3GD69_9PROT</name>
<proteinExistence type="predicted"/>
<dbReference type="InterPro" id="IPR036895">
    <property type="entry name" value="Uracil-DNA_glycosylase-like_sf"/>
</dbReference>
<reference evidence="2" key="1">
    <citation type="journal article" date="2019" name="Int. J. Syst. Evol. Microbiol.">
        <title>The Global Catalogue of Microorganisms (GCM) 10K type strain sequencing project: providing services to taxonomists for standard genome sequencing and annotation.</title>
        <authorList>
            <consortium name="The Broad Institute Genomics Platform"/>
            <consortium name="The Broad Institute Genome Sequencing Center for Infectious Disease"/>
            <person name="Wu L."/>
            <person name="Ma J."/>
        </authorList>
    </citation>
    <scope>NUCLEOTIDE SEQUENCE [LARGE SCALE GENOMIC DNA]</scope>
    <source>
        <strain evidence="2">CCUG 59685</strain>
    </source>
</reference>
<dbReference type="EMBL" id="JBHTJW010000001">
    <property type="protein sequence ID" value="MFD0928501.1"/>
    <property type="molecule type" value="Genomic_DNA"/>
</dbReference>
<comment type="caution">
    <text evidence="1">The sequence shown here is derived from an EMBL/GenBank/DDBJ whole genome shotgun (WGS) entry which is preliminary data.</text>
</comment>
<dbReference type="Gene3D" id="3.40.470.10">
    <property type="entry name" value="Uracil-DNA glycosylase-like domain"/>
    <property type="match status" value="1"/>
</dbReference>
<dbReference type="SUPFAM" id="SSF52141">
    <property type="entry name" value="Uracil-DNA glycosylase-like"/>
    <property type="match status" value="1"/>
</dbReference>
<organism evidence="1 2">
    <name type="scientific">Methylophilus glucosoxydans</name>
    <dbReference type="NCBI Taxonomy" id="752553"/>
    <lineage>
        <taxon>Bacteria</taxon>
        <taxon>Pseudomonadati</taxon>
        <taxon>Pseudomonadota</taxon>
        <taxon>Betaproteobacteria</taxon>
        <taxon>Nitrosomonadales</taxon>
        <taxon>Methylophilaceae</taxon>
        <taxon>Methylophilus</taxon>
    </lineage>
</organism>
<gene>
    <name evidence="1" type="ORF">ACFQ1T_01785</name>
</gene>
<protein>
    <submittedName>
        <fullName evidence="1">Uncharacterized protein</fullName>
    </submittedName>
</protein>
<dbReference type="RefSeq" id="WP_379073535.1">
    <property type="nucleotide sequence ID" value="NZ_JBHTJW010000001.1"/>
</dbReference>
<keyword evidence="2" id="KW-1185">Reference proteome</keyword>
<sequence length="253" mass="27470">MMSLTRDDMLRELELLPAWHVRMPPVLEMAAAMPQTAPVSAGEQVTHVAEKAVPPDVTETAPELPVTESPTLMPVAAAGEPENVSLPNWQPNVAEEAPMHSVSLDAPVLALEVDHPVEDIAAETPAESVATLIQSPWLIYSTRPVDAPSQQLLQNIMQAMQLPADEVTVTHEPLQRAQVSSRFCVLFGLAAANQFLNAQHTEVAAVRGQLHAVGDLWCVVTHDLAAMLQTPALKREVWQDLCLLLAKKSELMA</sequence>
<evidence type="ECO:0000313" key="2">
    <source>
        <dbReference type="Proteomes" id="UP001597106"/>
    </source>
</evidence>
<evidence type="ECO:0000313" key="1">
    <source>
        <dbReference type="EMBL" id="MFD0928501.1"/>
    </source>
</evidence>